<gene>
    <name evidence="2" type="ORF">EVAR_232_1</name>
</gene>
<protein>
    <submittedName>
        <fullName evidence="2">Uncharacterized protein</fullName>
    </submittedName>
</protein>
<proteinExistence type="predicted"/>
<organism evidence="2 3">
    <name type="scientific">Eumeta variegata</name>
    <name type="common">Bagworm moth</name>
    <name type="synonym">Eumeta japonica</name>
    <dbReference type="NCBI Taxonomy" id="151549"/>
    <lineage>
        <taxon>Eukaryota</taxon>
        <taxon>Metazoa</taxon>
        <taxon>Ecdysozoa</taxon>
        <taxon>Arthropoda</taxon>
        <taxon>Hexapoda</taxon>
        <taxon>Insecta</taxon>
        <taxon>Pterygota</taxon>
        <taxon>Neoptera</taxon>
        <taxon>Endopterygota</taxon>
        <taxon>Lepidoptera</taxon>
        <taxon>Glossata</taxon>
        <taxon>Ditrysia</taxon>
        <taxon>Tineoidea</taxon>
        <taxon>Psychidae</taxon>
        <taxon>Oiketicinae</taxon>
        <taxon>Eumeta</taxon>
    </lineage>
</organism>
<comment type="caution">
    <text evidence="2">The sequence shown here is derived from an EMBL/GenBank/DDBJ whole genome shotgun (WGS) entry which is preliminary data.</text>
</comment>
<evidence type="ECO:0000256" key="1">
    <source>
        <dbReference type="SAM" id="MobiDB-lite"/>
    </source>
</evidence>
<feature type="compositionally biased region" description="Polar residues" evidence="1">
    <location>
        <begin position="143"/>
        <end position="152"/>
    </location>
</feature>
<name>A0A4C1S985_EUMVA</name>
<feature type="region of interest" description="Disordered" evidence="1">
    <location>
        <begin position="138"/>
        <end position="161"/>
    </location>
</feature>
<evidence type="ECO:0000313" key="2">
    <source>
        <dbReference type="EMBL" id="GBO98731.1"/>
    </source>
</evidence>
<dbReference type="AlphaFoldDB" id="A0A4C1S985"/>
<keyword evidence="3" id="KW-1185">Reference proteome</keyword>
<dbReference type="EMBL" id="BGZK01000001">
    <property type="protein sequence ID" value="GBO98731.1"/>
    <property type="molecule type" value="Genomic_DNA"/>
</dbReference>
<accession>A0A4C1S985</accession>
<evidence type="ECO:0000313" key="3">
    <source>
        <dbReference type="Proteomes" id="UP000299102"/>
    </source>
</evidence>
<reference evidence="2 3" key="1">
    <citation type="journal article" date="2019" name="Commun. Biol.">
        <title>The bagworm genome reveals a unique fibroin gene that provides high tensile strength.</title>
        <authorList>
            <person name="Kono N."/>
            <person name="Nakamura H."/>
            <person name="Ohtoshi R."/>
            <person name="Tomita M."/>
            <person name="Numata K."/>
            <person name="Arakawa K."/>
        </authorList>
    </citation>
    <scope>NUCLEOTIDE SEQUENCE [LARGE SCALE GENOMIC DNA]</scope>
</reference>
<sequence>MEPFIALSDGAAFKKLARREPELNTGAFILKLLTLAWCGPESANDICHQYGDHMRDQRLYVFFVPLLFSSLSLNSLIESPVTRYQRTFSRTLSYTPRVSAGLLNKSCESDLSAGRYFDYVKTIIKFSIQQYAPAHHNGEWGRSGQTSDTPTLSGLDLLRDR</sequence>
<dbReference type="Proteomes" id="UP000299102">
    <property type="component" value="Unassembled WGS sequence"/>
</dbReference>